<dbReference type="SUPFAM" id="SSF53784">
    <property type="entry name" value="Phosphofructokinase"/>
    <property type="match status" value="1"/>
</dbReference>
<evidence type="ECO:0008006" key="4">
    <source>
        <dbReference type="Google" id="ProtNLM"/>
    </source>
</evidence>
<organism evidence="2 3">
    <name type="scientific">Escallonia herrerae</name>
    <dbReference type="NCBI Taxonomy" id="1293975"/>
    <lineage>
        <taxon>Eukaryota</taxon>
        <taxon>Viridiplantae</taxon>
        <taxon>Streptophyta</taxon>
        <taxon>Embryophyta</taxon>
        <taxon>Tracheophyta</taxon>
        <taxon>Spermatophyta</taxon>
        <taxon>Magnoliopsida</taxon>
        <taxon>eudicotyledons</taxon>
        <taxon>Gunneridae</taxon>
        <taxon>Pentapetalae</taxon>
        <taxon>asterids</taxon>
        <taxon>campanulids</taxon>
        <taxon>Escalloniales</taxon>
        <taxon>Escalloniaceae</taxon>
        <taxon>Escallonia</taxon>
    </lineage>
</organism>
<proteinExistence type="predicted"/>
<gene>
    <name evidence="2" type="ORF">RJ639_013362</name>
</gene>
<evidence type="ECO:0000313" key="3">
    <source>
        <dbReference type="Proteomes" id="UP001188597"/>
    </source>
</evidence>
<dbReference type="InterPro" id="IPR050929">
    <property type="entry name" value="PFKA"/>
</dbReference>
<sequence>MIRAVTANATDNLYCTLLTHSAIHGVMAGYTGFVSGPINGNYAYIPVEEVAQAKKEVNTKDHQWAWLRACIVASEDTVRAYYKVGNGGCRGSA</sequence>
<evidence type="ECO:0000256" key="1">
    <source>
        <dbReference type="ARBA" id="ARBA00022533"/>
    </source>
</evidence>
<evidence type="ECO:0000313" key="2">
    <source>
        <dbReference type="EMBL" id="KAK3007949.1"/>
    </source>
</evidence>
<dbReference type="PANTHER" id="PTHR45770">
    <property type="entry name" value="ATP-DEPENDENT 6-PHOSPHOFRUCTOKINASE 1"/>
    <property type="match status" value="1"/>
</dbReference>
<keyword evidence="3" id="KW-1185">Reference proteome</keyword>
<dbReference type="AlphaFoldDB" id="A0AA89AL16"/>
<name>A0AA89AL16_9ASTE</name>
<dbReference type="Proteomes" id="UP001188597">
    <property type="component" value="Unassembled WGS sequence"/>
</dbReference>
<dbReference type="EMBL" id="JAVXUP010001807">
    <property type="protein sequence ID" value="KAK3007949.1"/>
    <property type="molecule type" value="Genomic_DNA"/>
</dbReference>
<dbReference type="InterPro" id="IPR035966">
    <property type="entry name" value="PKF_sf"/>
</dbReference>
<protein>
    <recommendedName>
        <fullName evidence="4">Phosphofructokinase</fullName>
    </recommendedName>
</protein>
<dbReference type="GO" id="GO:0003872">
    <property type="term" value="F:6-phosphofructokinase activity"/>
    <property type="evidence" value="ECO:0007669"/>
    <property type="project" value="InterPro"/>
</dbReference>
<accession>A0AA89AL16</accession>
<keyword evidence="1" id="KW-0021">Allosteric enzyme</keyword>
<reference evidence="2" key="1">
    <citation type="submission" date="2022-12" db="EMBL/GenBank/DDBJ databases">
        <title>Draft genome assemblies for two species of Escallonia (Escalloniales).</title>
        <authorList>
            <person name="Chanderbali A."/>
            <person name="Dervinis C."/>
            <person name="Anghel I."/>
            <person name="Soltis D."/>
            <person name="Soltis P."/>
            <person name="Zapata F."/>
        </authorList>
    </citation>
    <scope>NUCLEOTIDE SEQUENCE</scope>
    <source>
        <strain evidence="2">UCBG64.0493</strain>
        <tissue evidence="2">Leaf</tissue>
    </source>
</reference>
<comment type="caution">
    <text evidence="2">The sequence shown here is derived from an EMBL/GenBank/DDBJ whole genome shotgun (WGS) entry which is preliminary data.</text>
</comment>